<reference evidence="1 2" key="1">
    <citation type="journal article" date="2019" name="Int. J. Syst. Evol. Microbiol.">
        <title>The Global Catalogue of Microorganisms (GCM) 10K type strain sequencing project: providing services to taxonomists for standard genome sequencing and annotation.</title>
        <authorList>
            <consortium name="The Broad Institute Genomics Platform"/>
            <consortium name="The Broad Institute Genome Sequencing Center for Infectious Disease"/>
            <person name="Wu L."/>
            <person name="Ma J."/>
        </authorList>
    </citation>
    <scope>NUCLEOTIDE SEQUENCE [LARGE SCALE GENOMIC DNA]</scope>
    <source>
        <strain evidence="1 2">JCM 11136</strain>
    </source>
</reference>
<protein>
    <recommendedName>
        <fullName evidence="3">Tail terminator</fullName>
    </recommendedName>
</protein>
<keyword evidence="2" id="KW-1185">Reference proteome</keyword>
<dbReference type="RefSeq" id="WP_343955557.1">
    <property type="nucleotide sequence ID" value="NZ_BAAAHQ010000082.1"/>
</dbReference>
<dbReference type="Proteomes" id="UP001501578">
    <property type="component" value="Unassembled WGS sequence"/>
</dbReference>
<evidence type="ECO:0000313" key="2">
    <source>
        <dbReference type="Proteomes" id="UP001501578"/>
    </source>
</evidence>
<gene>
    <name evidence="1" type="ORF">GCM10009560_78990</name>
</gene>
<evidence type="ECO:0000313" key="1">
    <source>
        <dbReference type="EMBL" id="GAA0954992.1"/>
    </source>
</evidence>
<evidence type="ECO:0008006" key="3">
    <source>
        <dbReference type="Google" id="ProtNLM"/>
    </source>
</evidence>
<dbReference type="EMBL" id="BAAAHQ010000082">
    <property type="protein sequence ID" value="GAA0954992.1"/>
    <property type="molecule type" value="Genomic_DNA"/>
</dbReference>
<accession>A0ABN1RCQ2</accession>
<proteinExistence type="predicted"/>
<sequence length="127" mass="13958">MIYDPIEVAVALLRTGITDIPVAGNLIGHQAGKSRVVVSLLNISNITPKRLDRVRLDVSAYGTAKHTALRNAMLARHVLLTNGPNFSYDGVAIADANNDFGPQDISDPTSREHRFVISLDLYIYMRI</sequence>
<comment type="caution">
    <text evidence="1">The sequence shown here is derived from an EMBL/GenBank/DDBJ whole genome shotgun (WGS) entry which is preliminary data.</text>
</comment>
<organism evidence="1 2">
    <name type="scientific">Nonomuraea longicatena</name>
    <dbReference type="NCBI Taxonomy" id="83682"/>
    <lineage>
        <taxon>Bacteria</taxon>
        <taxon>Bacillati</taxon>
        <taxon>Actinomycetota</taxon>
        <taxon>Actinomycetes</taxon>
        <taxon>Streptosporangiales</taxon>
        <taxon>Streptosporangiaceae</taxon>
        <taxon>Nonomuraea</taxon>
    </lineage>
</organism>
<name>A0ABN1RCQ2_9ACTN</name>